<evidence type="ECO:0000256" key="1">
    <source>
        <dbReference type="SAM" id="MobiDB-lite"/>
    </source>
</evidence>
<evidence type="ECO:0000313" key="2">
    <source>
        <dbReference type="EMBL" id="KAG2646307.1"/>
    </source>
</evidence>
<sequence>MMLPTGKRRPRRRRHLYRQECRQRLSPGASKPSLHIHSLALPTVDTAARPERHRRRVSTYHAADLHLRCARRPDLLTRGDHPCTHAAALHGVALHGLNRRTNACLHRPQGPHHAAGGAQPAAAAAGLLLFLMRSRRRPRRRPQAGRTAAAALPPGHWPRQLTCRSTPAVRSSCRRRSCSKAANTPAAGPRRHPTPSPLRAARRVRERVGDNRSGGGRTGSARSWPESRRCGSCPPPGHGRRRRPAPALEAPTGLLHFPPIAQEKEQQI</sequence>
<protein>
    <submittedName>
        <fullName evidence="2">Uncharacterized protein</fullName>
    </submittedName>
</protein>
<comment type="caution">
    <text evidence="2">The sequence shown here is derived from an EMBL/GenBank/DDBJ whole genome shotgun (WGS) entry which is preliminary data.</text>
</comment>
<dbReference type="EMBL" id="CM029039">
    <property type="protein sequence ID" value="KAG2646307.1"/>
    <property type="molecule type" value="Genomic_DNA"/>
</dbReference>
<feature type="region of interest" description="Disordered" evidence="1">
    <location>
        <begin position="136"/>
        <end position="268"/>
    </location>
</feature>
<reference evidence="2" key="1">
    <citation type="submission" date="2020-05" db="EMBL/GenBank/DDBJ databases">
        <title>WGS assembly of Panicum virgatum.</title>
        <authorList>
            <person name="Lovell J.T."/>
            <person name="Jenkins J."/>
            <person name="Shu S."/>
            <person name="Juenger T.E."/>
            <person name="Schmutz J."/>
        </authorList>
    </citation>
    <scope>NUCLEOTIDE SEQUENCE</scope>
    <source>
        <strain evidence="2">AP13</strain>
    </source>
</reference>
<gene>
    <name evidence="2" type="ORF">PVAP13_2KG500905</name>
</gene>
<keyword evidence="3" id="KW-1185">Reference proteome</keyword>
<feature type="compositionally biased region" description="Low complexity" evidence="1">
    <location>
        <begin position="144"/>
        <end position="154"/>
    </location>
</feature>
<evidence type="ECO:0000313" key="3">
    <source>
        <dbReference type="Proteomes" id="UP000823388"/>
    </source>
</evidence>
<proteinExistence type="predicted"/>
<accession>A0A8T0WJS7</accession>
<dbReference type="AlphaFoldDB" id="A0A8T0WJS7"/>
<organism evidence="2 3">
    <name type="scientific">Panicum virgatum</name>
    <name type="common">Blackwell switchgrass</name>
    <dbReference type="NCBI Taxonomy" id="38727"/>
    <lineage>
        <taxon>Eukaryota</taxon>
        <taxon>Viridiplantae</taxon>
        <taxon>Streptophyta</taxon>
        <taxon>Embryophyta</taxon>
        <taxon>Tracheophyta</taxon>
        <taxon>Spermatophyta</taxon>
        <taxon>Magnoliopsida</taxon>
        <taxon>Liliopsida</taxon>
        <taxon>Poales</taxon>
        <taxon>Poaceae</taxon>
        <taxon>PACMAD clade</taxon>
        <taxon>Panicoideae</taxon>
        <taxon>Panicodae</taxon>
        <taxon>Paniceae</taxon>
        <taxon>Panicinae</taxon>
        <taxon>Panicum</taxon>
        <taxon>Panicum sect. Hiantes</taxon>
    </lineage>
</organism>
<dbReference type="Proteomes" id="UP000823388">
    <property type="component" value="Chromosome 2K"/>
</dbReference>
<name>A0A8T0WJS7_PANVG</name>